<evidence type="ECO:0000313" key="8">
    <source>
        <dbReference type="EMBL" id="HIT58556.1"/>
    </source>
</evidence>
<feature type="transmembrane region" description="Helical" evidence="6">
    <location>
        <begin position="257"/>
        <end position="278"/>
    </location>
</feature>
<keyword evidence="3 6" id="KW-0812">Transmembrane</keyword>
<dbReference type="GO" id="GO:0005436">
    <property type="term" value="F:sodium:phosphate symporter activity"/>
    <property type="evidence" value="ECO:0007669"/>
    <property type="project" value="InterPro"/>
</dbReference>
<feature type="domain" description="PhoU" evidence="7">
    <location>
        <begin position="464"/>
        <end position="542"/>
    </location>
</feature>
<comment type="caution">
    <text evidence="8">The sequence shown here is derived from an EMBL/GenBank/DDBJ whole genome shotgun (WGS) entry which is preliminary data.</text>
</comment>
<feature type="transmembrane region" description="Helical" evidence="6">
    <location>
        <begin position="148"/>
        <end position="166"/>
    </location>
</feature>
<feature type="transmembrane region" description="Helical" evidence="6">
    <location>
        <begin position="112"/>
        <end position="136"/>
    </location>
</feature>
<evidence type="ECO:0000256" key="2">
    <source>
        <dbReference type="ARBA" id="ARBA00022475"/>
    </source>
</evidence>
<keyword evidence="4 6" id="KW-1133">Transmembrane helix</keyword>
<feature type="transmembrane region" description="Helical" evidence="6">
    <location>
        <begin position="50"/>
        <end position="73"/>
    </location>
</feature>
<evidence type="ECO:0000256" key="4">
    <source>
        <dbReference type="ARBA" id="ARBA00022989"/>
    </source>
</evidence>
<keyword evidence="2" id="KW-1003">Cell membrane</keyword>
<dbReference type="Gene3D" id="1.20.58.220">
    <property type="entry name" value="Phosphate transport system protein phou homolog 2, domain 2"/>
    <property type="match status" value="1"/>
</dbReference>
<dbReference type="Pfam" id="PF01895">
    <property type="entry name" value="PhoU"/>
    <property type="match status" value="2"/>
</dbReference>
<sequence>MKFTDVIALFGGLAFFLYGMDVLSSGLERMAGGKLERALKAITSNRLRCLLLGLGITAAIQSSSAVTVMLVGLVNSGIMTLRQSIGVIMGSNIGTTMTAWILTLAGVESDNFWISLLNPENFSLIFAFIGVVMIMVCKDTKKKDIGNILAGFAVLMYGMKLMSNAVEPLSNSEGFTNLLLAFKNPILGVLVGLFITAVIQSSSASVGILQALAMTGVVSYGAAIPIIMGQNIGTCVTALISSFGVGRNAKKVAVVHIAFNVIGTIVCLSAYCILDAIFDFAFADLSVDQVGIAIIHTSFNVFTTALLLPFSSTLENFANKILPEVPEKKKTSSKLLDRRLLATPSIAISECDNLATNMATIAMKTLRRSISLIHNYDKKIADKIVSSEDTLDKYEDELGTYLVQLSPEKLSDSDSLRVSKILHAIGDFERLGDHAVNLMKAAQEMHDKGISFSPAGQKELAILIDAISEILDITEEAYTKSDVRLAMRVEPLEQTIDVLVMTVKDNHVKRLQSGECSILPGFVLSDILNNLERISDHCSNIAVAVIELAHHSFDTHKYLSGIRSENQEYRDAFDAFSAKYQI</sequence>
<evidence type="ECO:0000259" key="7">
    <source>
        <dbReference type="Pfam" id="PF01895"/>
    </source>
</evidence>
<dbReference type="InterPro" id="IPR026022">
    <property type="entry name" value="PhoU_dom"/>
</dbReference>
<feature type="domain" description="PhoU" evidence="7">
    <location>
        <begin position="357"/>
        <end position="440"/>
    </location>
</feature>
<keyword evidence="5 6" id="KW-0472">Membrane</keyword>
<evidence type="ECO:0000313" key="9">
    <source>
        <dbReference type="Proteomes" id="UP000824136"/>
    </source>
</evidence>
<dbReference type="GO" id="GO:0005886">
    <property type="term" value="C:plasma membrane"/>
    <property type="evidence" value="ECO:0007669"/>
    <property type="project" value="UniProtKB-SubCell"/>
</dbReference>
<dbReference type="AlphaFoldDB" id="A0A9D1GST1"/>
<dbReference type="Proteomes" id="UP000824136">
    <property type="component" value="Unassembled WGS sequence"/>
</dbReference>
<dbReference type="NCBIfam" id="NF037997">
    <property type="entry name" value="Na_Pi_symport"/>
    <property type="match status" value="1"/>
</dbReference>
<organism evidence="8 9">
    <name type="scientific">Candidatus Faeciplasma pullistercoris</name>
    <dbReference type="NCBI Taxonomy" id="2840800"/>
    <lineage>
        <taxon>Bacteria</taxon>
        <taxon>Bacillati</taxon>
        <taxon>Bacillota</taxon>
        <taxon>Clostridia</taxon>
        <taxon>Eubacteriales</taxon>
        <taxon>Oscillospiraceae</taxon>
        <taxon>Oscillospiraceae incertae sedis</taxon>
        <taxon>Candidatus Faeciplasma</taxon>
    </lineage>
</organism>
<dbReference type="InterPro" id="IPR038078">
    <property type="entry name" value="PhoU-like_sf"/>
</dbReference>
<feature type="transmembrane region" description="Helical" evidence="6">
    <location>
        <begin position="221"/>
        <end position="245"/>
    </location>
</feature>
<evidence type="ECO:0000256" key="6">
    <source>
        <dbReference type="SAM" id="Phobius"/>
    </source>
</evidence>
<dbReference type="InterPro" id="IPR003841">
    <property type="entry name" value="Na/Pi_transpt"/>
</dbReference>
<comment type="subcellular location">
    <subcellularLocation>
        <location evidence="1">Cell membrane</location>
        <topology evidence="1">Multi-pass membrane protein</topology>
    </subcellularLocation>
</comment>
<dbReference type="EMBL" id="DVLL01000010">
    <property type="protein sequence ID" value="HIT58556.1"/>
    <property type="molecule type" value="Genomic_DNA"/>
</dbReference>
<gene>
    <name evidence="8" type="ORF">IAC39_02415</name>
</gene>
<name>A0A9D1GST1_9FIRM</name>
<protein>
    <submittedName>
        <fullName evidence="8">Na/Pi cotransporter family protein</fullName>
    </submittedName>
</protein>
<dbReference type="SUPFAM" id="SSF109755">
    <property type="entry name" value="PhoU-like"/>
    <property type="match status" value="1"/>
</dbReference>
<evidence type="ECO:0000256" key="3">
    <source>
        <dbReference type="ARBA" id="ARBA00022692"/>
    </source>
</evidence>
<reference evidence="8" key="2">
    <citation type="journal article" date="2021" name="PeerJ">
        <title>Extensive microbial diversity within the chicken gut microbiome revealed by metagenomics and culture.</title>
        <authorList>
            <person name="Gilroy R."/>
            <person name="Ravi A."/>
            <person name="Getino M."/>
            <person name="Pursley I."/>
            <person name="Horton D.L."/>
            <person name="Alikhan N.F."/>
            <person name="Baker D."/>
            <person name="Gharbi K."/>
            <person name="Hall N."/>
            <person name="Watson M."/>
            <person name="Adriaenssens E.M."/>
            <person name="Foster-Nyarko E."/>
            <person name="Jarju S."/>
            <person name="Secka A."/>
            <person name="Antonio M."/>
            <person name="Oren A."/>
            <person name="Chaudhuri R.R."/>
            <person name="La Ragione R."/>
            <person name="Hildebrand F."/>
            <person name="Pallen M.J."/>
        </authorList>
    </citation>
    <scope>NUCLEOTIDE SEQUENCE</scope>
    <source>
        <strain evidence="8">CHK33-4379</strain>
    </source>
</reference>
<dbReference type="Pfam" id="PF02690">
    <property type="entry name" value="Na_Pi_cotrans"/>
    <property type="match status" value="1"/>
</dbReference>
<evidence type="ECO:0000256" key="1">
    <source>
        <dbReference type="ARBA" id="ARBA00004651"/>
    </source>
</evidence>
<feature type="transmembrane region" description="Helical" evidence="6">
    <location>
        <begin position="186"/>
        <end position="209"/>
    </location>
</feature>
<feature type="transmembrane region" description="Helical" evidence="6">
    <location>
        <begin position="85"/>
        <end position="106"/>
    </location>
</feature>
<reference evidence="8" key="1">
    <citation type="submission" date="2020-10" db="EMBL/GenBank/DDBJ databases">
        <authorList>
            <person name="Gilroy R."/>
        </authorList>
    </citation>
    <scope>NUCLEOTIDE SEQUENCE</scope>
    <source>
        <strain evidence="8">CHK33-4379</strain>
    </source>
</reference>
<dbReference type="PANTHER" id="PTHR10010">
    <property type="entry name" value="SOLUTE CARRIER FAMILY 34 SODIUM PHOSPHATE , MEMBER 2-RELATED"/>
    <property type="match status" value="1"/>
</dbReference>
<dbReference type="GO" id="GO:0044341">
    <property type="term" value="P:sodium-dependent phosphate transport"/>
    <property type="evidence" value="ECO:0007669"/>
    <property type="project" value="InterPro"/>
</dbReference>
<evidence type="ECO:0000256" key="5">
    <source>
        <dbReference type="ARBA" id="ARBA00023136"/>
    </source>
</evidence>
<feature type="transmembrane region" description="Helical" evidence="6">
    <location>
        <begin position="290"/>
        <end position="310"/>
    </location>
</feature>
<accession>A0A9D1GST1</accession>
<proteinExistence type="predicted"/>
<dbReference type="PANTHER" id="PTHR10010:SF46">
    <property type="entry name" value="SODIUM-DEPENDENT PHOSPHATE TRANSPORT PROTEIN 2B"/>
    <property type="match status" value="1"/>
</dbReference>